<dbReference type="Pfam" id="PF00512">
    <property type="entry name" value="HisKA"/>
    <property type="match status" value="1"/>
</dbReference>
<accession>A0ABV6SCG1</accession>
<dbReference type="PANTHER" id="PTHR45436">
    <property type="entry name" value="SENSOR HISTIDINE KINASE YKOH"/>
    <property type="match status" value="1"/>
</dbReference>
<keyword evidence="7" id="KW-0418">Kinase</keyword>
<keyword evidence="9" id="KW-0902">Two-component regulatory system</keyword>
<dbReference type="PANTHER" id="PTHR45436:SF8">
    <property type="entry name" value="HISTIDINE KINASE"/>
    <property type="match status" value="1"/>
</dbReference>
<feature type="coiled-coil region" evidence="11">
    <location>
        <begin position="210"/>
        <end position="237"/>
    </location>
</feature>
<dbReference type="RefSeq" id="WP_267224498.1">
    <property type="nucleotide sequence ID" value="NZ_JAPCWC010000037.1"/>
</dbReference>
<dbReference type="InterPro" id="IPR003594">
    <property type="entry name" value="HATPase_dom"/>
</dbReference>
<dbReference type="InterPro" id="IPR036097">
    <property type="entry name" value="HisK_dim/P_sf"/>
</dbReference>
<feature type="domain" description="HAMP" evidence="14">
    <location>
        <begin position="176"/>
        <end position="229"/>
    </location>
</feature>
<protein>
    <recommendedName>
        <fullName evidence="3">histidine kinase</fullName>
        <ecNumber evidence="3">2.7.13.3</ecNumber>
    </recommendedName>
</protein>
<dbReference type="SMART" id="SM00387">
    <property type="entry name" value="HATPase_c"/>
    <property type="match status" value="1"/>
</dbReference>
<dbReference type="SMART" id="SM00388">
    <property type="entry name" value="HisKA"/>
    <property type="match status" value="1"/>
</dbReference>
<sequence>MLRRIWRTTPGLIAITALGFALATAAIGAVAYEITHEALEEQLDHRIAAETSGLLAEAEGGGLPALATAIGRRDAARSTASPEYLLVDNRGTKLAGSVSATVPGKPGFEEFFHYRLASGAGRIGQSLTTVVPGGMLVVAADRADLDQIDHTMGLLFAGALTMIALAGASMALLLGWTIRRRLNRIDTTAQAIIAGDLARRIPRDGSDSEFDRLSATLNRMLDRIETLMDNLRQVSSDIAHDLRTPLTRLHASLDSIAEAADPEERLAQIERARVQMDDILAIFSALLRIAEIEGMSDRLPKERFDLSALIDQMVETYRPDFDDDGRSLHLVAPAGMEVVGDRRLISQALTNLLDNCLRHTPPGTAVTVSIRDGGGLVRITVADDGPGVPVAERPSLFDRFARAELARSTAGHGLGLSMVQAIAQAHGGDARILDDLRGFAVEIGIRTATH</sequence>
<evidence type="ECO:0000256" key="10">
    <source>
        <dbReference type="ARBA" id="ARBA00023136"/>
    </source>
</evidence>
<keyword evidence="4" id="KW-0597">Phosphoprotein</keyword>
<comment type="caution">
    <text evidence="15">The sequence shown here is derived from an EMBL/GenBank/DDBJ whole genome shotgun (WGS) entry which is preliminary data.</text>
</comment>
<organism evidence="15 16">
    <name type="scientific">Novosphingobium clariflavum</name>
    <dbReference type="NCBI Taxonomy" id="2029884"/>
    <lineage>
        <taxon>Bacteria</taxon>
        <taxon>Pseudomonadati</taxon>
        <taxon>Pseudomonadota</taxon>
        <taxon>Alphaproteobacteria</taxon>
        <taxon>Sphingomonadales</taxon>
        <taxon>Sphingomonadaceae</taxon>
        <taxon>Novosphingobium</taxon>
    </lineage>
</organism>
<evidence type="ECO:0000256" key="9">
    <source>
        <dbReference type="ARBA" id="ARBA00023012"/>
    </source>
</evidence>
<dbReference type="EMBL" id="JBHLTM010000066">
    <property type="protein sequence ID" value="MFC0686367.1"/>
    <property type="molecule type" value="Genomic_DNA"/>
</dbReference>
<comment type="catalytic activity">
    <reaction evidence="1">
        <text>ATP + protein L-histidine = ADP + protein N-phospho-L-histidine.</text>
        <dbReference type="EC" id="2.7.13.3"/>
    </reaction>
</comment>
<dbReference type="Pfam" id="PF00672">
    <property type="entry name" value="HAMP"/>
    <property type="match status" value="1"/>
</dbReference>
<evidence type="ECO:0000256" key="2">
    <source>
        <dbReference type="ARBA" id="ARBA00004370"/>
    </source>
</evidence>
<evidence type="ECO:0000256" key="7">
    <source>
        <dbReference type="ARBA" id="ARBA00022777"/>
    </source>
</evidence>
<evidence type="ECO:0000256" key="8">
    <source>
        <dbReference type="ARBA" id="ARBA00022989"/>
    </source>
</evidence>
<proteinExistence type="predicted"/>
<dbReference type="Gene3D" id="3.30.565.10">
    <property type="entry name" value="Histidine kinase-like ATPase, C-terminal domain"/>
    <property type="match status" value="1"/>
</dbReference>
<dbReference type="Pfam" id="PF02518">
    <property type="entry name" value="HATPase_c"/>
    <property type="match status" value="1"/>
</dbReference>
<dbReference type="SUPFAM" id="SSF47384">
    <property type="entry name" value="Homodimeric domain of signal transducing histidine kinase"/>
    <property type="match status" value="1"/>
</dbReference>
<keyword evidence="10 12" id="KW-0472">Membrane</keyword>
<evidence type="ECO:0000256" key="5">
    <source>
        <dbReference type="ARBA" id="ARBA00022679"/>
    </source>
</evidence>
<evidence type="ECO:0000259" key="13">
    <source>
        <dbReference type="PROSITE" id="PS50109"/>
    </source>
</evidence>
<evidence type="ECO:0000256" key="4">
    <source>
        <dbReference type="ARBA" id="ARBA00022553"/>
    </source>
</evidence>
<evidence type="ECO:0000313" key="16">
    <source>
        <dbReference type="Proteomes" id="UP001589858"/>
    </source>
</evidence>
<feature type="transmembrane region" description="Helical" evidence="12">
    <location>
        <begin position="152"/>
        <end position="174"/>
    </location>
</feature>
<dbReference type="InterPro" id="IPR005467">
    <property type="entry name" value="His_kinase_dom"/>
</dbReference>
<dbReference type="InterPro" id="IPR003661">
    <property type="entry name" value="HisK_dim/P_dom"/>
</dbReference>
<evidence type="ECO:0000313" key="15">
    <source>
        <dbReference type="EMBL" id="MFC0686367.1"/>
    </source>
</evidence>
<keyword evidence="11" id="KW-0175">Coiled coil</keyword>
<evidence type="ECO:0000256" key="1">
    <source>
        <dbReference type="ARBA" id="ARBA00000085"/>
    </source>
</evidence>
<evidence type="ECO:0000256" key="11">
    <source>
        <dbReference type="SAM" id="Coils"/>
    </source>
</evidence>
<dbReference type="InterPro" id="IPR050428">
    <property type="entry name" value="TCS_sensor_his_kinase"/>
</dbReference>
<dbReference type="PROSITE" id="PS50109">
    <property type="entry name" value="HIS_KIN"/>
    <property type="match status" value="1"/>
</dbReference>
<dbReference type="SMART" id="SM00304">
    <property type="entry name" value="HAMP"/>
    <property type="match status" value="1"/>
</dbReference>
<feature type="domain" description="Histidine kinase" evidence="13">
    <location>
        <begin position="237"/>
        <end position="449"/>
    </location>
</feature>
<dbReference type="SUPFAM" id="SSF158472">
    <property type="entry name" value="HAMP domain-like"/>
    <property type="match status" value="1"/>
</dbReference>
<dbReference type="InterPro" id="IPR003660">
    <property type="entry name" value="HAMP_dom"/>
</dbReference>
<dbReference type="Gene3D" id="1.10.287.130">
    <property type="match status" value="1"/>
</dbReference>
<keyword evidence="6 12" id="KW-0812">Transmembrane</keyword>
<dbReference type="Proteomes" id="UP001589858">
    <property type="component" value="Unassembled WGS sequence"/>
</dbReference>
<dbReference type="CDD" id="cd00075">
    <property type="entry name" value="HATPase"/>
    <property type="match status" value="1"/>
</dbReference>
<dbReference type="EC" id="2.7.13.3" evidence="3"/>
<dbReference type="CDD" id="cd06225">
    <property type="entry name" value="HAMP"/>
    <property type="match status" value="1"/>
</dbReference>
<evidence type="ECO:0000256" key="3">
    <source>
        <dbReference type="ARBA" id="ARBA00012438"/>
    </source>
</evidence>
<dbReference type="SUPFAM" id="SSF55874">
    <property type="entry name" value="ATPase domain of HSP90 chaperone/DNA topoisomerase II/histidine kinase"/>
    <property type="match status" value="1"/>
</dbReference>
<dbReference type="GO" id="GO:0005524">
    <property type="term" value="F:ATP binding"/>
    <property type="evidence" value="ECO:0007669"/>
    <property type="project" value="UniProtKB-KW"/>
</dbReference>
<dbReference type="PRINTS" id="PR00344">
    <property type="entry name" value="BCTRLSENSOR"/>
</dbReference>
<keyword evidence="15" id="KW-0067">ATP-binding</keyword>
<gene>
    <name evidence="15" type="ORF">ACFFF8_17415</name>
</gene>
<keyword evidence="15" id="KW-0547">Nucleotide-binding</keyword>
<dbReference type="Gene3D" id="6.10.340.10">
    <property type="match status" value="1"/>
</dbReference>
<keyword evidence="8 12" id="KW-1133">Transmembrane helix</keyword>
<evidence type="ECO:0000259" key="14">
    <source>
        <dbReference type="PROSITE" id="PS50885"/>
    </source>
</evidence>
<comment type="subcellular location">
    <subcellularLocation>
        <location evidence="2">Membrane</location>
    </subcellularLocation>
</comment>
<evidence type="ECO:0000256" key="6">
    <source>
        <dbReference type="ARBA" id="ARBA00022692"/>
    </source>
</evidence>
<dbReference type="CDD" id="cd00082">
    <property type="entry name" value="HisKA"/>
    <property type="match status" value="1"/>
</dbReference>
<dbReference type="InterPro" id="IPR036890">
    <property type="entry name" value="HATPase_C_sf"/>
</dbReference>
<name>A0ABV6SCG1_9SPHN</name>
<dbReference type="PROSITE" id="PS50885">
    <property type="entry name" value="HAMP"/>
    <property type="match status" value="1"/>
</dbReference>
<evidence type="ECO:0000256" key="12">
    <source>
        <dbReference type="SAM" id="Phobius"/>
    </source>
</evidence>
<keyword evidence="5" id="KW-0808">Transferase</keyword>
<dbReference type="InterPro" id="IPR004358">
    <property type="entry name" value="Sig_transdc_His_kin-like_C"/>
</dbReference>
<keyword evidence="16" id="KW-1185">Reference proteome</keyword>
<reference evidence="15 16" key="1">
    <citation type="submission" date="2024-09" db="EMBL/GenBank/DDBJ databases">
        <authorList>
            <person name="Sun Q."/>
            <person name="Mori K."/>
        </authorList>
    </citation>
    <scope>NUCLEOTIDE SEQUENCE [LARGE SCALE GENOMIC DNA]</scope>
    <source>
        <strain evidence="15 16">CICC 11035S</strain>
    </source>
</reference>